<gene>
    <name evidence="2" type="ORF">ATO12_06380</name>
</gene>
<keyword evidence="1" id="KW-0472">Membrane</keyword>
<evidence type="ECO:0008006" key="4">
    <source>
        <dbReference type="Google" id="ProtNLM"/>
    </source>
</evidence>
<dbReference type="EMBL" id="AQRA01000013">
    <property type="protein sequence ID" value="EZH71585.1"/>
    <property type="molecule type" value="Genomic_DNA"/>
</dbReference>
<keyword evidence="1" id="KW-1133">Transmembrane helix</keyword>
<organism evidence="2 3">
    <name type="scientific">Aquimarina atlantica</name>
    <dbReference type="NCBI Taxonomy" id="1317122"/>
    <lineage>
        <taxon>Bacteria</taxon>
        <taxon>Pseudomonadati</taxon>
        <taxon>Bacteroidota</taxon>
        <taxon>Flavobacteriia</taxon>
        <taxon>Flavobacteriales</taxon>
        <taxon>Flavobacteriaceae</taxon>
        <taxon>Aquimarina</taxon>
    </lineage>
</organism>
<dbReference type="Proteomes" id="UP000023541">
    <property type="component" value="Unassembled WGS sequence"/>
</dbReference>
<feature type="transmembrane region" description="Helical" evidence="1">
    <location>
        <begin position="138"/>
        <end position="158"/>
    </location>
</feature>
<dbReference type="STRING" id="1317122.ATO12_06380"/>
<accession>A0A023BNF0</accession>
<sequence>MTNTLFEKIENSKPIDFGDIFNKSIELFKKVWLQGFVHLLISILVMLPLFFVMYIPIIALAGISGFESSYGGYGDYGYPSEELSVGLMFLFIILVLIISIIASALQFGITAHFYRVCKQVDIGLPETSSYFMFLKGKYLGKVFTLAIAIFGIAILAALLCYLPILYVMVPLQLLGAIFAFNPEYSASDLIKASFKLGNKVWGVCFGLILVASILSQLVGMILCFVGVFFTASFVYLPIYFVYKDALGFEDDEFENKETLFVK</sequence>
<dbReference type="AlphaFoldDB" id="A0A023BNF0"/>
<evidence type="ECO:0000313" key="2">
    <source>
        <dbReference type="EMBL" id="EZH71585.1"/>
    </source>
</evidence>
<comment type="caution">
    <text evidence="2">The sequence shown here is derived from an EMBL/GenBank/DDBJ whole genome shotgun (WGS) entry which is preliminary data.</text>
</comment>
<evidence type="ECO:0000313" key="3">
    <source>
        <dbReference type="Proteomes" id="UP000023541"/>
    </source>
</evidence>
<dbReference type="RefSeq" id="WP_034246928.1">
    <property type="nucleotide sequence ID" value="NZ_AQRA01000013.1"/>
</dbReference>
<keyword evidence="1" id="KW-0812">Transmembrane</keyword>
<evidence type="ECO:0000256" key="1">
    <source>
        <dbReference type="SAM" id="Phobius"/>
    </source>
</evidence>
<protein>
    <recommendedName>
        <fullName evidence="4">Glycerophosphoryl diester phosphodiesterase membrane domain-containing protein</fullName>
    </recommendedName>
</protein>
<feature type="transmembrane region" description="Helical" evidence="1">
    <location>
        <begin position="196"/>
        <end position="213"/>
    </location>
</feature>
<reference evidence="2 3" key="1">
    <citation type="submission" date="2014-04" db="EMBL/GenBank/DDBJ databases">
        <title>Aquimarina sp. 22II-S11-z7 Genome Sequencing.</title>
        <authorList>
            <person name="Lai Q."/>
        </authorList>
    </citation>
    <scope>NUCLEOTIDE SEQUENCE [LARGE SCALE GENOMIC DNA]</scope>
    <source>
        <strain evidence="2 3">22II-S11-z7</strain>
    </source>
</reference>
<dbReference type="OrthoDB" id="1365379at2"/>
<proteinExistence type="predicted"/>
<dbReference type="eggNOG" id="ENOG502ZAPM">
    <property type="taxonomic scope" value="Bacteria"/>
</dbReference>
<name>A0A023BNF0_9FLAO</name>
<feature type="transmembrane region" description="Helical" evidence="1">
    <location>
        <begin position="83"/>
        <end position="105"/>
    </location>
</feature>
<feature type="transmembrane region" description="Helical" evidence="1">
    <location>
        <begin position="219"/>
        <end position="242"/>
    </location>
</feature>
<feature type="transmembrane region" description="Helical" evidence="1">
    <location>
        <begin position="36"/>
        <end position="63"/>
    </location>
</feature>
<keyword evidence="3" id="KW-1185">Reference proteome</keyword>